<organism evidence="2 3">
    <name type="scientific">Coccidioides immitis H538.4</name>
    <dbReference type="NCBI Taxonomy" id="396776"/>
    <lineage>
        <taxon>Eukaryota</taxon>
        <taxon>Fungi</taxon>
        <taxon>Dikarya</taxon>
        <taxon>Ascomycota</taxon>
        <taxon>Pezizomycotina</taxon>
        <taxon>Eurotiomycetes</taxon>
        <taxon>Eurotiomycetidae</taxon>
        <taxon>Onygenales</taxon>
        <taxon>Onygenaceae</taxon>
        <taxon>Coccidioides</taxon>
    </lineage>
</organism>
<sequence length="260" mass="29448">MYYLKPENILKQSMTLSKSSFCSRKQHAGSLSLKSRDTTNTRSSTLYSQNFQQNLTNHGIYPPEYRFPNGEKTQWPNNWNEIKRRLGNLQPSLSPSRFSEKELEEFKEADAYTSKEKPVTTTVIPIIEGDISNLKCSGGEYLFGNLAPLTDGMLAQAKPDHLYGAHPEQLNHQIHNDLSNQIILLTQDDLPMESDASSVSNETEYQNAQWSFVAPIEGGEDEFQSLGRNPKKQRMPELNVNQTKQSRGGIGRLKNKLLVL</sequence>
<accession>A0A0J8RUE8</accession>
<dbReference type="VEuPathDB" id="FungiDB:CIHG_05377"/>
<evidence type="ECO:0000313" key="2">
    <source>
        <dbReference type="EMBL" id="KMU88206.1"/>
    </source>
</evidence>
<protein>
    <submittedName>
        <fullName evidence="2">Uncharacterized protein</fullName>
    </submittedName>
</protein>
<dbReference type="AlphaFoldDB" id="A0A0J8RUE8"/>
<gene>
    <name evidence="2" type="ORF">CIHG_05377</name>
</gene>
<evidence type="ECO:0000313" key="3">
    <source>
        <dbReference type="Proteomes" id="UP000054563"/>
    </source>
</evidence>
<name>A0A0J8RUE8_COCIT</name>
<evidence type="ECO:0000256" key="1">
    <source>
        <dbReference type="SAM" id="MobiDB-lite"/>
    </source>
</evidence>
<dbReference type="eggNOG" id="ENOG502SJYB">
    <property type="taxonomic scope" value="Eukaryota"/>
</dbReference>
<reference evidence="3" key="1">
    <citation type="journal article" date="2010" name="Genome Res.">
        <title>Population genomic sequencing of Coccidioides fungi reveals recent hybridization and transposon control.</title>
        <authorList>
            <person name="Neafsey D.E."/>
            <person name="Barker B.M."/>
            <person name="Sharpton T.J."/>
            <person name="Stajich J.E."/>
            <person name="Park D.J."/>
            <person name="Whiston E."/>
            <person name="Hung C.-Y."/>
            <person name="McMahan C."/>
            <person name="White J."/>
            <person name="Sykes S."/>
            <person name="Heiman D."/>
            <person name="Young S."/>
            <person name="Zeng Q."/>
            <person name="Abouelleil A."/>
            <person name="Aftuck L."/>
            <person name="Bessette D."/>
            <person name="Brown A."/>
            <person name="FitzGerald M."/>
            <person name="Lui A."/>
            <person name="Macdonald J.P."/>
            <person name="Priest M."/>
            <person name="Orbach M.J."/>
            <person name="Galgiani J.N."/>
            <person name="Kirkland T.N."/>
            <person name="Cole G.T."/>
            <person name="Birren B.W."/>
            <person name="Henn M.R."/>
            <person name="Taylor J.W."/>
            <person name="Rounsley S.D."/>
        </authorList>
    </citation>
    <scope>NUCLEOTIDE SEQUENCE [LARGE SCALE GENOMIC DNA]</scope>
    <source>
        <strain evidence="3">H538.4</strain>
    </source>
</reference>
<dbReference type="EMBL" id="DS017003">
    <property type="protein sequence ID" value="KMU88206.1"/>
    <property type="molecule type" value="Genomic_DNA"/>
</dbReference>
<proteinExistence type="predicted"/>
<dbReference type="STRING" id="396776.A0A0J8RUE8"/>
<feature type="region of interest" description="Disordered" evidence="1">
    <location>
        <begin position="221"/>
        <end position="247"/>
    </location>
</feature>
<dbReference type="Proteomes" id="UP000054563">
    <property type="component" value="Unassembled WGS sequence"/>
</dbReference>